<feature type="compositionally biased region" description="Polar residues" evidence="1">
    <location>
        <begin position="449"/>
        <end position="461"/>
    </location>
</feature>
<dbReference type="VEuPathDB" id="FungiDB:F503_00470"/>
<organism evidence="2 3">
    <name type="scientific">Ophiostoma piceae (strain UAMH 11346)</name>
    <name type="common">Sap stain fungus</name>
    <dbReference type="NCBI Taxonomy" id="1262450"/>
    <lineage>
        <taxon>Eukaryota</taxon>
        <taxon>Fungi</taxon>
        <taxon>Dikarya</taxon>
        <taxon>Ascomycota</taxon>
        <taxon>Pezizomycotina</taxon>
        <taxon>Sordariomycetes</taxon>
        <taxon>Sordariomycetidae</taxon>
        <taxon>Ophiostomatales</taxon>
        <taxon>Ophiostomataceae</taxon>
        <taxon>Ophiostoma</taxon>
    </lineage>
</organism>
<gene>
    <name evidence="2" type="ORF">F503_00470</name>
</gene>
<dbReference type="Proteomes" id="UP000016923">
    <property type="component" value="Unassembled WGS sequence"/>
</dbReference>
<evidence type="ECO:0000256" key="1">
    <source>
        <dbReference type="SAM" id="MobiDB-lite"/>
    </source>
</evidence>
<feature type="compositionally biased region" description="Basic and acidic residues" evidence="1">
    <location>
        <begin position="84"/>
        <end position="100"/>
    </location>
</feature>
<sequence>MRLRSRGLDGGSLQHGPPTGEGSPRKTTTSDKGAKSLLPRVSEKDLDQLDKPDTNTSSQTCKQPRRIPQDRDQDLLPRVQKRARLTEKNLSRFNKTEKTRGPNPTLSGPASDSASSSECLSTTAPGFALRAYRNGILLTSQSKPPDNIEELRDSFAAPRESPSPPASEYERYVRRVQKARNEATMLVATSGMLLKDAPADTFNNCYNQAFTGFPKDAPFNQGLSAPQPDFVEGPMLDAYSPFPVDEHVPGSVLYKDDPMSITLPHLAGEWKGPEGLMKEAELQCAYDGAALVYGRTQARAYMGQSEEPGHAAVTTFSTDGINLNQYAHYITTPAAAEQAPAGQPALPAKYHQYLVRATTLTSTRDEYSQGRRSLRNQQEYAREQSTALMGQLKDHWTGHDSTVNVDTEGDFNEASYGEAAAETPIEEPQNWLPGSPAKKRKAKCGLEPQNDSSRPLKSSRQ</sequence>
<dbReference type="AlphaFoldDB" id="S3CMM1"/>
<feature type="compositionally biased region" description="Basic and acidic residues" evidence="1">
    <location>
        <begin position="41"/>
        <end position="53"/>
    </location>
</feature>
<dbReference type="OrthoDB" id="5424149at2759"/>
<evidence type="ECO:0000313" key="2">
    <source>
        <dbReference type="EMBL" id="EPE07748.1"/>
    </source>
</evidence>
<dbReference type="EMBL" id="KE148150">
    <property type="protein sequence ID" value="EPE07748.1"/>
    <property type="molecule type" value="Genomic_DNA"/>
</dbReference>
<accession>S3CMM1</accession>
<evidence type="ECO:0000313" key="3">
    <source>
        <dbReference type="Proteomes" id="UP000016923"/>
    </source>
</evidence>
<feature type="compositionally biased region" description="Polar residues" evidence="1">
    <location>
        <begin position="375"/>
        <end position="384"/>
    </location>
</feature>
<proteinExistence type="predicted"/>
<name>S3CMM1_OPHP1</name>
<feature type="region of interest" description="Disordered" evidence="1">
    <location>
        <begin position="416"/>
        <end position="461"/>
    </location>
</feature>
<evidence type="ECO:0008006" key="4">
    <source>
        <dbReference type="Google" id="ProtNLM"/>
    </source>
</evidence>
<dbReference type="STRING" id="1262450.S3CMM1"/>
<feature type="region of interest" description="Disordered" evidence="1">
    <location>
        <begin position="1"/>
        <end position="120"/>
    </location>
</feature>
<feature type="region of interest" description="Disordered" evidence="1">
    <location>
        <begin position="364"/>
        <end position="384"/>
    </location>
</feature>
<dbReference type="eggNOG" id="ENOG502RS92">
    <property type="taxonomic scope" value="Eukaryota"/>
</dbReference>
<keyword evidence="3" id="KW-1185">Reference proteome</keyword>
<reference evidence="2 3" key="1">
    <citation type="journal article" date="2013" name="BMC Genomics">
        <title>The genome and transcriptome of the pine saprophyte Ophiostoma piceae, and a comparison with the bark beetle-associated pine pathogen Grosmannia clavigera.</title>
        <authorList>
            <person name="Haridas S."/>
            <person name="Wang Y."/>
            <person name="Lim L."/>
            <person name="Massoumi Alamouti S."/>
            <person name="Jackman S."/>
            <person name="Docking R."/>
            <person name="Robertson G."/>
            <person name="Birol I."/>
            <person name="Bohlmann J."/>
            <person name="Breuil C."/>
        </authorList>
    </citation>
    <scope>NUCLEOTIDE SEQUENCE [LARGE SCALE GENOMIC DNA]</scope>
    <source>
        <strain evidence="2 3">UAMH 11346</strain>
    </source>
</reference>
<dbReference type="HOGENOM" id="CLU_037975_0_0_1"/>
<protein>
    <recommendedName>
        <fullName evidence="4">Heterokaryon incompatibility protein</fullName>
    </recommendedName>
</protein>
<feature type="compositionally biased region" description="Low complexity" evidence="1">
    <location>
        <begin position="105"/>
        <end position="120"/>
    </location>
</feature>